<name>A0A3P3FTK6_9HYPH</name>
<reference evidence="1 2" key="1">
    <citation type="submission" date="2018-11" db="EMBL/GenBank/DDBJ databases">
        <title>the genome of Mesorhizobium tamadayense DSM 28320.</title>
        <authorList>
            <person name="Gao J."/>
        </authorList>
    </citation>
    <scope>NUCLEOTIDE SEQUENCE [LARGE SCALE GENOMIC DNA]</scope>
    <source>
        <strain evidence="1 2">DSM 28320</strain>
    </source>
</reference>
<dbReference type="Pfam" id="PF04268">
    <property type="entry name" value="SoxG"/>
    <property type="match status" value="1"/>
</dbReference>
<evidence type="ECO:0000313" key="2">
    <source>
        <dbReference type="Proteomes" id="UP000273786"/>
    </source>
</evidence>
<accession>A0A3P3FTK6</accession>
<proteinExistence type="predicted"/>
<dbReference type="Gene3D" id="3.30.1360.120">
    <property type="entry name" value="Probable tRNA modification gtpase trme, domain 1"/>
    <property type="match status" value="1"/>
</dbReference>
<dbReference type="OrthoDB" id="7562825at2"/>
<dbReference type="AlphaFoldDB" id="A0A3P3FTK6"/>
<sequence>MPTILSVTAMSLLRSVHRSSSTLKESASMVETQNLFAWTKRHAWQGVLADGHYGKAGKSGVTVRLRTGPGIATFIASTEGHVAVGTAIRERLGLVLPLTPEALCAGHLQAVWNGPGQWLIIADNRERFQETLADLAKFGAVSDQSDSRAVLSLSGARVYDVLAKGVMIDLHPANFPIGAAASTSIAQVGASLWRRADDLAGPVFEVMVARSFFGSFWSWFSASAAEFGCTVQDEIQ</sequence>
<dbReference type="SUPFAM" id="SSF103025">
    <property type="entry name" value="Folate-binding domain"/>
    <property type="match status" value="1"/>
</dbReference>
<dbReference type="Proteomes" id="UP000273786">
    <property type="component" value="Unassembled WGS sequence"/>
</dbReference>
<dbReference type="InterPro" id="IPR027266">
    <property type="entry name" value="TrmE/GcvT-like"/>
</dbReference>
<dbReference type="Gene3D" id="3.30.70.1520">
    <property type="entry name" value="Heterotetrameric sarcosine oxidase"/>
    <property type="match status" value="1"/>
</dbReference>
<dbReference type="EMBL" id="RQXT01000014">
    <property type="protein sequence ID" value="RRI01787.1"/>
    <property type="molecule type" value="Genomic_DNA"/>
</dbReference>
<evidence type="ECO:0000313" key="1">
    <source>
        <dbReference type="EMBL" id="RRI01787.1"/>
    </source>
</evidence>
<keyword evidence="2" id="KW-1185">Reference proteome</keyword>
<comment type="caution">
    <text evidence="1">The sequence shown here is derived from an EMBL/GenBank/DDBJ whole genome shotgun (WGS) entry which is preliminary data.</text>
</comment>
<protein>
    <submittedName>
        <fullName evidence="1">Sarcosine oxidase subunit gamma</fullName>
    </submittedName>
</protein>
<gene>
    <name evidence="1" type="ORF">EH240_14255</name>
</gene>
<organism evidence="1 2">
    <name type="scientific">Mesorhizobium tamadayense</name>
    <dbReference type="NCBI Taxonomy" id="425306"/>
    <lineage>
        <taxon>Bacteria</taxon>
        <taxon>Pseudomonadati</taxon>
        <taxon>Pseudomonadota</taxon>
        <taxon>Alphaproteobacteria</taxon>
        <taxon>Hyphomicrobiales</taxon>
        <taxon>Phyllobacteriaceae</taxon>
        <taxon>Mesorhizobium</taxon>
    </lineage>
</organism>
<dbReference type="InterPro" id="IPR007375">
    <property type="entry name" value="SoxG"/>
</dbReference>